<dbReference type="AlphaFoldDB" id="A0A3S5B441"/>
<accession>A0A3S5B441</accession>
<dbReference type="PANTHER" id="PTHR34387:SF1">
    <property type="entry name" value="PERIPLASMIC IMMUNOGENIC PROTEIN"/>
    <property type="match status" value="1"/>
</dbReference>
<name>A0A3S5B441_9NEIS</name>
<dbReference type="GO" id="GO:0006974">
    <property type="term" value="P:DNA damage response"/>
    <property type="evidence" value="ECO:0007669"/>
    <property type="project" value="TreeGrafter"/>
</dbReference>
<proteinExistence type="predicted"/>
<evidence type="ECO:0000313" key="3">
    <source>
        <dbReference type="Proteomes" id="UP000272771"/>
    </source>
</evidence>
<dbReference type="STRING" id="28091.SAMEA3174300_01482"/>
<feature type="chain" id="PRO_5018604552" evidence="1">
    <location>
        <begin position="21"/>
        <end position="236"/>
    </location>
</feature>
<gene>
    <name evidence="2" type="ORF">NCTC12742_00857</name>
</gene>
<protein>
    <submittedName>
        <fullName evidence="2">Oxidative stress defense protein</fullName>
    </submittedName>
</protein>
<dbReference type="EMBL" id="LR134533">
    <property type="protein sequence ID" value="VEJ50754.1"/>
    <property type="molecule type" value="Genomic_DNA"/>
</dbReference>
<dbReference type="InterPro" id="IPR052022">
    <property type="entry name" value="26kDa_periplasmic_antigen"/>
</dbReference>
<keyword evidence="3" id="KW-1185">Reference proteome</keyword>
<evidence type="ECO:0000256" key="1">
    <source>
        <dbReference type="SAM" id="SignalP"/>
    </source>
</evidence>
<feature type="signal peptide" evidence="1">
    <location>
        <begin position="1"/>
        <end position="20"/>
    </location>
</feature>
<dbReference type="InterPro" id="IPR007497">
    <property type="entry name" value="SIMPL/DUF541"/>
</dbReference>
<sequence length="236" mass="26546">MVKRVLTAMVLSLSTFSAQAEPLHYNLLEFSESASMEVARDMMSIRLEVSQEGKDRAEVNREFVRKLNAVTKRIEANRLFKSEQLGRNAYPQYQYKNGKRIQIGWLESAEIKVESKDFAALNRLIAEVQNEANLEMSRFYVSKQKREEVIDKVSKAALLRFKDRADTLSKTLGFSGYKIVRLNLGQVGNHAVNENMAYAPMVMRAAKVSDSMGEVADVPSPGVEEISITVSGSVQM</sequence>
<dbReference type="Gene3D" id="3.30.110.170">
    <property type="entry name" value="Protein of unknown function (DUF541), domain 1"/>
    <property type="match status" value="1"/>
</dbReference>
<organism evidence="2 3">
    <name type="scientific">Neisseria weaveri</name>
    <dbReference type="NCBI Taxonomy" id="28091"/>
    <lineage>
        <taxon>Bacteria</taxon>
        <taxon>Pseudomonadati</taxon>
        <taxon>Pseudomonadota</taxon>
        <taxon>Betaproteobacteria</taxon>
        <taxon>Neisseriales</taxon>
        <taxon>Neisseriaceae</taxon>
        <taxon>Neisseria</taxon>
    </lineage>
</organism>
<evidence type="ECO:0000313" key="2">
    <source>
        <dbReference type="EMBL" id="VEJ50754.1"/>
    </source>
</evidence>
<reference evidence="2 3" key="1">
    <citation type="submission" date="2018-12" db="EMBL/GenBank/DDBJ databases">
        <authorList>
            <consortium name="Pathogen Informatics"/>
        </authorList>
    </citation>
    <scope>NUCLEOTIDE SEQUENCE [LARGE SCALE GENOMIC DNA]</scope>
    <source>
        <strain evidence="2 3">NCTC12742</strain>
    </source>
</reference>
<keyword evidence="1" id="KW-0732">Signal</keyword>
<dbReference type="Gene3D" id="3.30.70.2970">
    <property type="entry name" value="Protein of unknown function (DUF541), domain 2"/>
    <property type="match status" value="1"/>
</dbReference>
<dbReference type="Proteomes" id="UP000272771">
    <property type="component" value="Chromosome"/>
</dbReference>
<dbReference type="Pfam" id="PF04402">
    <property type="entry name" value="SIMPL"/>
    <property type="match status" value="1"/>
</dbReference>
<dbReference type="PANTHER" id="PTHR34387">
    <property type="entry name" value="SLR1258 PROTEIN"/>
    <property type="match status" value="1"/>
</dbReference>